<feature type="compositionally biased region" description="Basic and acidic residues" evidence="1">
    <location>
        <begin position="834"/>
        <end position="849"/>
    </location>
</feature>
<gene>
    <name evidence="2" type="ORF">D9C73_000730</name>
</gene>
<feature type="compositionally biased region" description="Acidic residues" evidence="1">
    <location>
        <begin position="1514"/>
        <end position="1527"/>
    </location>
</feature>
<feature type="compositionally biased region" description="Low complexity" evidence="1">
    <location>
        <begin position="1236"/>
        <end position="1247"/>
    </location>
</feature>
<feature type="compositionally biased region" description="Low complexity" evidence="1">
    <location>
        <begin position="523"/>
        <end position="534"/>
    </location>
</feature>
<dbReference type="GO" id="GO:0030154">
    <property type="term" value="P:cell differentiation"/>
    <property type="evidence" value="ECO:0007669"/>
    <property type="project" value="TreeGrafter"/>
</dbReference>
<evidence type="ECO:0000256" key="1">
    <source>
        <dbReference type="SAM" id="MobiDB-lite"/>
    </source>
</evidence>
<organism evidence="2 3">
    <name type="scientific">Collichthys lucidus</name>
    <name type="common">Big head croaker</name>
    <name type="synonym">Sciaena lucida</name>
    <dbReference type="NCBI Taxonomy" id="240159"/>
    <lineage>
        <taxon>Eukaryota</taxon>
        <taxon>Metazoa</taxon>
        <taxon>Chordata</taxon>
        <taxon>Craniata</taxon>
        <taxon>Vertebrata</taxon>
        <taxon>Euteleostomi</taxon>
        <taxon>Actinopterygii</taxon>
        <taxon>Neopterygii</taxon>
        <taxon>Teleostei</taxon>
        <taxon>Neoteleostei</taxon>
        <taxon>Acanthomorphata</taxon>
        <taxon>Eupercaria</taxon>
        <taxon>Sciaenidae</taxon>
        <taxon>Collichthys</taxon>
    </lineage>
</organism>
<feature type="compositionally biased region" description="Basic residues" evidence="1">
    <location>
        <begin position="1209"/>
        <end position="1224"/>
    </location>
</feature>
<proteinExistence type="predicted"/>
<feature type="compositionally biased region" description="Polar residues" evidence="1">
    <location>
        <begin position="764"/>
        <end position="782"/>
    </location>
</feature>
<keyword evidence="3" id="KW-1185">Reference proteome</keyword>
<dbReference type="InterPro" id="IPR024845">
    <property type="entry name" value="NHS-like"/>
</dbReference>
<accession>A0A4U5TYD9</accession>
<evidence type="ECO:0000313" key="3">
    <source>
        <dbReference type="Proteomes" id="UP000298787"/>
    </source>
</evidence>
<feature type="region of interest" description="Disordered" evidence="1">
    <location>
        <begin position="69"/>
        <end position="177"/>
    </location>
</feature>
<feature type="region of interest" description="Disordered" evidence="1">
    <location>
        <begin position="1514"/>
        <end position="1536"/>
    </location>
</feature>
<dbReference type="Proteomes" id="UP000298787">
    <property type="component" value="Chromosome 1"/>
</dbReference>
<feature type="compositionally biased region" description="Low complexity" evidence="1">
    <location>
        <begin position="474"/>
        <end position="488"/>
    </location>
</feature>
<feature type="compositionally biased region" description="Polar residues" evidence="1">
    <location>
        <begin position="575"/>
        <end position="584"/>
    </location>
</feature>
<dbReference type="STRING" id="240159.A0A4U5TYD9"/>
<feature type="region of interest" description="Disordered" evidence="1">
    <location>
        <begin position="892"/>
        <end position="1062"/>
    </location>
</feature>
<sequence>MISYVECLGGEGAGPGVASRCWNAGPDEERDELLPRKMAALQPKTEGSLRRRLLSARIHQHHDAILRMNAGGASRQATPSRDKKPLPPHLQYPGNNPWSRRQHLPPQPHVHPSLAPEVHGKPTPPSPPRHLPRCTCPVLTQRSRTGSCPLTPEPRPGYTLPIPSPPSPPPSFREPEVPPQYCYRPSRSKWSVHYNTQKPQQGLLFIPGKRRSGSADDLQEVQIHGLSLSVLFLSLFRVFSLEEKVQPTSCWDVFTPAYEPTVDAEMEPTARLPTPEEKMRRQAEAVGADIVPINITGASFDRQASFRRVVSNTDSLSRRPRNLSRRKTVTGIPDDAGLKLDSPSVSLVLPGQFSTVGRPASCTSSNQLKKTGEDMAAKEKRGVREEGQSSARRIRAPRGEGMSSLMASLTSCSPGGSLEVHNLPRLATNSSLNSEASCNSPPYRTLSASSSCCQALDDQTQQGTQCSYDGEAWSDQPLSPSSSVHSSQAGDDWNSITQGMRCVSGEEKMNLSPLLNRDKRKNSTSSSSSCTRSISLRKSKRPPPPPLRSDSLRRRPARSKPPRSSSGGACREHTAQQTPTSFPQTFDDPWVPRSNARPRQSGFNCGTVTTFEPLSPDCQTTTSVDSPPPSEHLPPSELLDSPLADLPPPPPLPPLPTLLPGGSEQAPKRRVKKATPPVVTAQALQGVKLHSTRSHDGLLTSITLAREEAPPDVTTLAHADLHGSANAAVTIDGAGADANLHSPAGHDNVTKGDESPYANLQSLQDANQRRSGSTSTNQTPQSSDHETYAALASDPACGAEGRDADPVTTDMLADAKLTEPAEEVESSYWTLSGPEDRATLSESKDEVKNDPALLSHDSKPVSKPGSPEEPALPKKPDLCILSLVLSPEARRAPGVWKSNGQITAPPAGLNSQSQPPADFSVTPTPSPKHSTACTTVDKSTSPARSTPADIDAHSPARSTPADIDAHSPARSTPADINAHSPARSTPADINAHSPARSTPADINARSPARSTPADIDAHSPARSTPADINAHSPVKPPILHRKPDLSVTSPRTNKPLCGSGEVSRGTVEVLGTTRAEDRLNGVTGTSGVRDTGSTLGTMGIYGNCGPSGFMGVSETWSITGSPNNICGAAGTWGPSDTCSIVNSAAYRAATPQTGLTNPYCAGIIGTRPDKDDEATCQRRLMSSSLAEDEEDAEKERETMMMMMMMTSTTRKKDKARKRRKRRPGRQLLMMSSTVQPSPSSSSSSSSSGDERDAAKERTMQASVRMSVTGVCDEDTSDSESGCSLIGQSKSSLSSVLSTDSLQEELLLPDLLIQEPEEEGADGRGQEVKEAGRPPDADLFVSVSADQMFVSGRPRTTEDLFAVIHSPVRPTSLRSQRSTRSESFKALLLKKGSRASSRVSAVERLRVVAAPSIGADMSPTARPTSSDTCDVNTHLTLDAPASPTSVCSQNLSMMFRWRRRDHLLTSSSSSSSPFFFLSSPSMRPRSLTPPCSASRRFAARCRLYAAPMTAIFEVESEEEEEEEEDDDVFIGSPGGELSQRLINIS</sequence>
<feature type="region of interest" description="Disordered" evidence="1">
    <location>
        <begin position="764"/>
        <end position="788"/>
    </location>
</feature>
<feature type="region of interest" description="Disordered" evidence="1">
    <location>
        <begin position="464"/>
        <end position="495"/>
    </location>
</feature>
<feature type="region of interest" description="Disordered" evidence="1">
    <location>
        <begin position="817"/>
        <end position="877"/>
    </location>
</feature>
<dbReference type="EMBL" id="CM014078">
    <property type="protein sequence ID" value="TKS66673.1"/>
    <property type="molecule type" value="Genomic_DNA"/>
</dbReference>
<feature type="region of interest" description="Disordered" evidence="1">
    <location>
        <begin position="508"/>
        <end position="676"/>
    </location>
</feature>
<feature type="compositionally biased region" description="Pro residues" evidence="1">
    <location>
        <begin position="162"/>
        <end position="172"/>
    </location>
</feature>
<evidence type="ECO:0000313" key="2">
    <source>
        <dbReference type="EMBL" id="TKS66673.1"/>
    </source>
</evidence>
<protein>
    <submittedName>
        <fullName evidence="2">Nance-Horan syndrome protein</fullName>
    </submittedName>
</protein>
<dbReference type="PANTHER" id="PTHR23039:SF3">
    <property type="entry name" value="NHS-LIKE PROTEIN 1"/>
    <property type="match status" value="1"/>
</dbReference>
<feature type="compositionally biased region" description="Polar residues" evidence="1">
    <location>
        <begin position="909"/>
        <end position="944"/>
    </location>
</feature>
<feature type="compositionally biased region" description="Polar residues" evidence="1">
    <location>
        <begin position="138"/>
        <end position="148"/>
    </location>
</feature>
<feature type="compositionally biased region" description="Pro residues" evidence="1">
    <location>
        <begin position="645"/>
        <end position="657"/>
    </location>
</feature>
<feature type="compositionally biased region" description="Low complexity" evidence="1">
    <location>
        <begin position="633"/>
        <end position="644"/>
    </location>
</feature>
<feature type="region of interest" description="Disordered" evidence="1">
    <location>
        <begin position="1204"/>
        <end position="1291"/>
    </location>
</feature>
<feature type="compositionally biased region" description="Basic and acidic residues" evidence="1">
    <location>
        <begin position="370"/>
        <end position="387"/>
    </location>
</feature>
<name>A0A4U5TYD9_COLLU</name>
<dbReference type="PANTHER" id="PTHR23039">
    <property type="entry name" value="NANCE-HORAN SYNDROME PROTEIN"/>
    <property type="match status" value="1"/>
</dbReference>
<feature type="compositionally biased region" description="Polar residues" evidence="1">
    <location>
        <begin position="597"/>
        <end position="625"/>
    </location>
</feature>
<feature type="compositionally biased region" description="Basic and acidic residues" evidence="1">
    <location>
        <begin position="1248"/>
        <end position="1258"/>
    </location>
</feature>
<dbReference type="Pfam" id="PF15273">
    <property type="entry name" value="NHS"/>
    <property type="match status" value="2"/>
</dbReference>
<reference evidence="2 3" key="1">
    <citation type="submission" date="2019-01" db="EMBL/GenBank/DDBJ databases">
        <title>Genome Assembly of Collichthys lucidus.</title>
        <authorList>
            <person name="Cai M."/>
            <person name="Xiao S."/>
        </authorList>
    </citation>
    <scope>NUCLEOTIDE SEQUENCE [LARGE SCALE GENOMIC DNA]</scope>
    <source>
        <strain evidence="2">JT15FE1705JMU</strain>
        <tissue evidence="2">Muscle</tissue>
    </source>
</reference>
<feature type="region of interest" description="Disordered" evidence="1">
    <location>
        <begin position="356"/>
        <end position="411"/>
    </location>
</feature>